<dbReference type="InterPro" id="IPR001841">
    <property type="entry name" value="Znf_RING"/>
</dbReference>
<dbReference type="Gramene" id="Pp3c22_11110V3.3">
    <property type="protein sequence ID" value="Pp3c22_11110V3.3"/>
    <property type="gene ID" value="Pp3c22_11110"/>
</dbReference>
<dbReference type="PANTHER" id="PTHR47094:SF1">
    <property type="entry name" value="RING-TYPE E3 UBIQUITIN TRANSFERASE"/>
    <property type="match status" value="1"/>
</dbReference>
<dbReference type="Gene3D" id="3.30.40.10">
    <property type="entry name" value="Zinc/RING finger domain, C3HC4 (zinc finger)"/>
    <property type="match status" value="1"/>
</dbReference>
<evidence type="ECO:0000256" key="5">
    <source>
        <dbReference type="SAM" id="MobiDB-lite"/>
    </source>
</evidence>
<dbReference type="GO" id="GO:0061630">
    <property type="term" value="F:ubiquitin protein ligase activity"/>
    <property type="evidence" value="ECO:0007669"/>
    <property type="project" value="InterPro"/>
</dbReference>
<evidence type="ECO:0000313" key="8">
    <source>
        <dbReference type="Proteomes" id="UP000006727"/>
    </source>
</evidence>
<feature type="compositionally biased region" description="Low complexity" evidence="5">
    <location>
        <begin position="50"/>
        <end position="63"/>
    </location>
</feature>
<keyword evidence="1" id="KW-0479">Metal-binding</keyword>
<dbReference type="PANTHER" id="PTHR47094">
    <property type="entry name" value="ELFLESS, ISOFORM B"/>
    <property type="match status" value="1"/>
</dbReference>
<evidence type="ECO:0000256" key="3">
    <source>
        <dbReference type="ARBA" id="ARBA00022833"/>
    </source>
</evidence>
<feature type="region of interest" description="Disordered" evidence="5">
    <location>
        <begin position="48"/>
        <end position="70"/>
    </location>
</feature>
<dbReference type="Proteomes" id="UP000006727">
    <property type="component" value="Chromosome 22"/>
</dbReference>
<gene>
    <name evidence="7" type="primary">LOC112275166</name>
</gene>
<dbReference type="InterPro" id="IPR017907">
    <property type="entry name" value="Znf_RING_CS"/>
</dbReference>
<evidence type="ECO:0000259" key="6">
    <source>
        <dbReference type="PROSITE" id="PS50089"/>
    </source>
</evidence>
<dbReference type="EnsemblPlants" id="Pp3c22_11110V3.2">
    <property type="protein sequence ID" value="Pp3c22_11110V3.2"/>
    <property type="gene ID" value="Pp3c22_11110"/>
</dbReference>
<dbReference type="AlphaFoldDB" id="A0A7I4CCL7"/>
<reference evidence="7" key="3">
    <citation type="submission" date="2020-12" db="UniProtKB">
        <authorList>
            <consortium name="EnsemblPlants"/>
        </authorList>
    </citation>
    <scope>IDENTIFICATION</scope>
</reference>
<dbReference type="GO" id="GO:0008270">
    <property type="term" value="F:zinc ion binding"/>
    <property type="evidence" value="ECO:0007669"/>
    <property type="project" value="UniProtKB-KW"/>
</dbReference>
<dbReference type="PROSITE" id="PS00518">
    <property type="entry name" value="ZF_RING_1"/>
    <property type="match status" value="1"/>
</dbReference>
<organism evidence="7 8">
    <name type="scientific">Physcomitrium patens</name>
    <name type="common">Spreading-leaved earth moss</name>
    <name type="synonym">Physcomitrella patens</name>
    <dbReference type="NCBI Taxonomy" id="3218"/>
    <lineage>
        <taxon>Eukaryota</taxon>
        <taxon>Viridiplantae</taxon>
        <taxon>Streptophyta</taxon>
        <taxon>Embryophyta</taxon>
        <taxon>Bryophyta</taxon>
        <taxon>Bryophytina</taxon>
        <taxon>Bryopsida</taxon>
        <taxon>Funariidae</taxon>
        <taxon>Funariales</taxon>
        <taxon>Funariaceae</taxon>
        <taxon>Physcomitrium</taxon>
    </lineage>
</organism>
<dbReference type="EnsemblPlants" id="Pp3c22_11110V3.3">
    <property type="protein sequence ID" value="Pp3c22_11110V3.3"/>
    <property type="gene ID" value="Pp3c22_11110"/>
</dbReference>
<dbReference type="EMBL" id="ABEU02000022">
    <property type="status" value="NOT_ANNOTATED_CDS"/>
    <property type="molecule type" value="Genomic_DNA"/>
</dbReference>
<reference evidence="7 8" key="1">
    <citation type="journal article" date="2008" name="Science">
        <title>The Physcomitrella genome reveals evolutionary insights into the conquest of land by plants.</title>
        <authorList>
            <person name="Rensing S."/>
            <person name="Lang D."/>
            <person name="Zimmer A."/>
            <person name="Terry A."/>
            <person name="Salamov A."/>
            <person name="Shapiro H."/>
            <person name="Nishiyama T."/>
            <person name="Perroud P.-F."/>
            <person name="Lindquist E."/>
            <person name="Kamisugi Y."/>
            <person name="Tanahashi T."/>
            <person name="Sakakibara K."/>
            <person name="Fujita T."/>
            <person name="Oishi K."/>
            <person name="Shin-I T."/>
            <person name="Kuroki Y."/>
            <person name="Toyoda A."/>
            <person name="Suzuki Y."/>
            <person name="Hashimoto A."/>
            <person name="Yamaguchi K."/>
            <person name="Sugano A."/>
            <person name="Kohara Y."/>
            <person name="Fujiyama A."/>
            <person name="Anterola A."/>
            <person name="Aoki S."/>
            <person name="Ashton N."/>
            <person name="Barbazuk W.B."/>
            <person name="Barker E."/>
            <person name="Bennetzen J."/>
            <person name="Bezanilla M."/>
            <person name="Blankenship R."/>
            <person name="Cho S.H."/>
            <person name="Dutcher S."/>
            <person name="Estelle M."/>
            <person name="Fawcett J.A."/>
            <person name="Gundlach H."/>
            <person name="Hanada K."/>
            <person name="Heyl A."/>
            <person name="Hicks K.A."/>
            <person name="Hugh J."/>
            <person name="Lohr M."/>
            <person name="Mayer K."/>
            <person name="Melkozernov A."/>
            <person name="Murata T."/>
            <person name="Nelson D."/>
            <person name="Pils B."/>
            <person name="Prigge M."/>
            <person name="Reiss B."/>
            <person name="Renner T."/>
            <person name="Rombauts S."/>
            <person name="Rushton P."/>
            <person name="Sanderfoot A."/>
            <person name="Schween G."/>
            <person name="Shiu S.-H."/>
            <person name="Stueber K."/>
            <person name="Theodoulou F.L."/>
            <person name="Tu H."/>
            <person name="Van de Peer Y."/>
            <person name="Verrier P.J."/>
            <person name="Waters E."/>
            <person name="Wood A."/>
            <person name="Yang L."/>
            <person name="Cove D."/>
            <person name="Cuming A."/>
            <person name="Hasebe M."/>
            <person name="Lucas S."/>
            <person name="Mishler D.B."/>
            <person name="Reski R."/>
            <person name="Grigoriev I."/>
            <person name="Quatrano R.S."/>
            <person name="Boore J.L."/>
        </authorList>
    </citation>
    <scope>NUCLEOTIDE SEQUENCE [LARGE SCALE GENOMIC DNA]</scope>
    <source>
        <strain evidence="7 8">cv. Gransden 2004</strain>
    </source>
</reference>
<dbReference type="InterPro" id="IPR049627">
    <property type="entry name" value="SLX8"/>
</dbReference>
<keyword evidence="2 4" id="KW-0863">Zinc-finger</keyword>
<dbReference type="SUPFAM" id="SSF57850">
    <property type="entry name" value="RING/U-box"/>
    <property type="match status" value="1"/>
</dbReference>
<dbReference type="Pfam" id="PF13923">
    <property type="entry name" value="zf-C3HC4_2"/>
    <property type="match status" value="1"/>
</dbReference>
<evidence type="ECO:0000313" key="7">
    <source>
        <dbReference type="EnsemblPlants" id="Pp3c22_11110V3.2"/>
    </source>
</evidence>
<keyword evidence="3" id="KW-0862">Zinc</keyword>
<reference evidence="7 8" key="2">
    <citation type="journal article" date="2018" name="Plant J.">
        <title>The Physcomitrella patens chromosome-scale assembly reveals moss genome structure and evolution.</title>
        <authorList>
            <person name="Lang D."/>
            <person name="Ullrich K.K."/>
            <person name="Murat F."/>
            <person name="Fuchs J."/>
            <person name="Jenkins J."/>
            <person name="Haas F.B."/>
            <person name="Piednoel M."/>
            <person name="Gundlach H."/>
            <person name="Van Bel M."/>
            <person name="Meyberg R."/>
            <person name="Vives C."/>
            <person name="Morata J."/>
            <person name="Symeonidi A."/>
            <person name="Hiss M."/>
            <person name="Muchero W."/>
            <person name="Kamisugi Y."/>
            <person name="Saleh O."/>
            <person name="Blanc G."/>
            <person name="Decker E.L."/>
            <person name="van Gessel N."/>
            <person name="Grimwood J."/>
            <person name="Hayes R.D."/>
            <person name="Graham S.W."/>
            <person name="Gunter L.E."/>
            <person name="McDaniel S.F."/>
            <person name="Hoernstein S.N.W."/>
            <person name="Larsson A."/>
            <person name="Li F.W."/>
            <person name="Perroud P.F."/>
            <person name="Phillips J."/>
            <person name="Ranjan P."/>
            <person name="Rokshar D.S."/>
            <person name="Rothfels C.J."/>
            <person name="Schneider L."/>
            <person name="Shu S."/>
            <person name="Stevenson D.W."/>
            <person name="Thummler F."/>
            <person name="Tillich M."/>
            <person name="Villarreal Aguilar J.C."/>
            <person name="Widiez T."/>
            <person name="Wong G.K."/>
            <person name="Wymore A."/>
            <person name="Zhang Y."/>
            <person name="Zimmer A.D."/>
            <person name="Quatrano R.S."/>
            <person name="Mayer K.F.X."/>
            <person name="Goodstein D."/>
            <person name="Casacuberta J.M."/>
            <person name="Vandepoele K."/>
            <person name="Reski R."/>
            <person name="Cuming A.C."/>
            <person name="Tuskan G.A."/>
            <person name="Maumus F."/>
            <person name="Salse J."/>
            <person name="Schmutz J."/>
            <person name="Rensing S.A."/>
        </authorList>
    </citation>
    <scope>NUCLEOTIDE SEQUENCE [LARGE SCALE GENOMIC DNA]</scope>
    <source>
        <strain evidence="7 8">cv. Gransden 2004</strain>
    </source>
</reference>
<keyword evidence="8" id="KW-1185">Reference proteome</keyword>
<accession>A0A7I4CCL7</accession>
<evidence type="ECO:0000256" key="4">
    <source>
        <dbReference type="PROSITE-ProRule" id="PRU00175"/>
    </source>
</evidence>
<protein>
    <recommendedName>
        <fullName evidence="6">RING-type domain-containing protein</fullName>
    </recommendedName>
</protein>
<evidence type="ECO:0000256" key="1">
    <source>
        <dbReference type="ARBA" id="ARBA00022723"/>
    </source>
</evidence>
<dbReference type="Gramene" id="Pp3c22_11110V3.2">
    <property type="protein sequence ID" value="Pp3c22_11110V3.2"/>
    <property type="gene ID" value="Pp3c22_11110"/>
</dbReference>
<sequence length="184" mass="20675">MMLLSHRRQLSLMSAKLKASIRVTRPRLPVEEDPLALRLGRGETSLCIIGNPSPSGASQQQPRSGRRGRQLRSIIDLANTLTPVRQTSMSEDCVLLSDIPKTRKRRHVQLESTWEIPPNLPAQDKEEEPKLKCPICADVMKAETSTICGHIFCQACIQSAIKAQKKCPTCRKKLTLKSIHRIYI</sequence>
<proteinExistence type="predicted"/>
<dbReference type="PROSITE" id="PS50089">
    <property type="entry name" value="ZF_RING_2"/>
    <property type="match status" value="1"/>
</dbReference>
<feature type="domain" description="RING-type" evidence="6">
    <location>
        <begin position="133"/>
        <end position="171"/>
    </location>
</feature>
<name>A0A7I4CCL7_PHYPA</name>
<evidence type="ECO:0000256" key="2">
    <source>
        <dbReference type="ARBA" id="ARBA00022771"/>
    </source>
</evidence>
<dbReference type="InterPro" id="IPR013083">
    <property type="entry name" value="Znf_RING/FYVE/PHD"/>
</dbReference>
<dbReference type="SMART" id="SM00184">
    <property type="entry name" value="RING"/>
    <property type="match status" value="1"/>
</dbReference>